<protein>
    <submittedName>
        <fullName evidence="2">Alkene reductase</fullName>
    </submittedName>
</protein>
<accession>A0ABT5ZE89</accession>
<evidence type="ECO:0000313" key="2">
    <source>
        <dbReference type="EMBL" id="MDF3288107.1"/>
    </source>
</evidence>
<dbReference type="Gene3D" id="3.20.20.70">
    <property type="entry name" value="Aldolase class I"/>
    <property type="match status" value="1"/>
</dbReference>
<dbReference type="InterPro" id="IPR013785">
    <property type="entry name" value="Aldolase_TIM"/>
</dbReference>
<dbReference type="SUPFAM" id="SSF51395">
    <property type="entry name" value="FMN-linked oxidoreductases"/>
    <property type="match status" value="1"/>
</dbReference>
<proteinExistence type="predicted"/>
<dbReference type="EMBL" id="JARJBC010000001">
    <property type="protein sequence ID" value="MDF3288107.1"/>
    <property type="molecule type" value="Genomic_DNA"/>
</dbReference>
<evidence type="ECO:0000259" key="1">
    <source>
        <dbReference type="Pfam" id="PF00724"/>
    </source>
</evidence>
<dbReference type="PANTHER" id="PTHR22893:SF91">
    <property type="entry name" value="NADPH DEHYDROGENASE 2-RELATED"/>
    <property type="match status" value="1"/>
</dbReference>
<dbReference type="RefSeq" id="WP_276091957.1">
    <property type="nucleotide sequence ID" value="NZ_JARJBC010000001.1"/>
</dbReference>
<keyword evidence="3" id="KW-1185">Reference proteome</keyword>
<dbReference type="InterPro" id="IPR001155">
    <property type="entry name" value="OxRdtase_FMN_N"/>
</dbReference>
<reference evidence="2 3" key="1">
    <citation type="submission" date="2023-03" db="EMBL/GenBank/DDBJ databases">
        <title>Draft genome sequence of Streptomyces sp. RB6PN23 isolated from peat swamp forest in Thailand.</title>
        <authorList>
            <person name="Klaysubun C."/>
            <person name="Duangmal K."/>
        </authorList>
    </citation>
    <scope>NUCLEOTIDE SEQUENCE [LARGE SCALE GENOMIC DNA]</scope>
    <source>
        <strain evidence="2 3">RB6PN23</strain>
    </source>
</reference>
<gene>
    <name evidence="2" type="ORF">P3G67_02435</name>
</gene>
<name>A0ABT5ZE89_9ACTN</name>
<dbReference type="CDD" id="cd02933">
    <property type="entry name" value="OYE_like_FMN"/>
    <property type="match status" value="1"/>
</dbReference>
<comment type="caution">
    <text evidence="2">The sequence shown here is derived from an EMBL/GenBank/DDBJ whole genome shotgun (WGS) entry which is preliminary data.</text>
</comment>
<feature type="domain" description="NADH:flavin oxidoreductase/NADH oxidase N-terminal" evidence="1">
    <location>
        <begin position="18"/>
        <end position="343"/>
    </location>
</feature>
<organism evidence="2 3">
    <name type="scientific">Streptomyces silvisoli</name>
    <dbReference type="NCBI Taxonomy" id="3034235"/>
    <lineage>
        <taxon>Bacteria</taxon>
        <taxon>Bacillati</taxon>
        <taxon>Actinomycetota</taxon>
        <taxon>Actinomycetes</taxon>
        <taxon>Kitasatosporales</taxon>
        <taxon>Streptomycetaceae</taxon>
        <taxon>Streptomyces</taxon>
    </lineage>
</organism>
<dbReference type="Pfam" id="PF00724">
    <property type="entry name" value="Oxidored_FMN"/>
    <property type="match status" value="1"/>
</dbReference>
<dbReference type="InterPro" id="IPR045247">
    <property type="entry name" value="Oye-like"/>
</dbReference>
<dbReference type="Proteomes" id="UP001216579">
    <property type="component" value="Unassembled WGS sequence"/>
</dbReference>
<dbReference type="PANTHER" id="PTHR22893">
    <property type="entry name" value="NADH OXIDOREDUCTASE-RELATED"/>
    <property type="match status" value="1"/>
</dbReference>
<evidence type="ECO:0000313" key="3">
    <source>
        <dbReference type="Proteomes" id="UP001216579"/>
    </source>
</evidence>
<sequence>MSTALPAALDQPLLRRADFGDFQLPNRVVMAPTTRARAVDDGLVPTPMHATHYGQRASAGLIITESTWVSERAVGFVNVPGIYSEPQVTAWRQVTDTVHALGGRIVLQLWHTGAASHPDHLGGRLPAGPSAINPRVMSFTASGFQETVTPREMTARDIRTAIADFRTAAANARRAGFDGVEIAALGSFLIAQFLNPGLNRRSDAYGGDRARRRQLLLDIIDAVAEPWDGRCVGVRLGPYLTPGEPFRVDEDLLADYDALVAQLNDHPVAYLHLRGKDRTTPGAVPDFEAIARYRRAFHGPLIANNGFDRESANAVIEAGTADAVSFATHFIANPDLVARFATGHDLAVADRDTYYTGGARGYVDHQVSAAE</sequence>